<sequence>MNFAQYNYYIWLDQICSWFGADNKQINKALDIGSGNGAFLSGLVQKGLIEHGYGVDMKTVTPQYESLKYFSRDLTSPSFSEGIPVCEVVFFMNMFHLLSDITEVQKYLGACDSENLIMAIPTKPALDMFENRHPNINSPDRDVNEFLETTGYGVYKSCELVSHYYLKNPLKVLIGGKAEFLAKKIEGMSKKKYYILIWSKKST</sequence>
<dbReference type="EMBL" id="JAPMOU010000010">
    <property type="protein sequence ID" value="MDE1462276.1"/>
    <property type="molecule type" value="Genomic_DNA"/>
</dbReference>
<comment type="caution">
    <text evidence="1">The sequence shown here is derived from an EMBL/GenBank/DDBJ whole genome shotgun (WGS) entry which is preliminary data.</text>
</comment>
<evidence type="ECO:0000313" key="1">
    <source>
        <dbReference type="EMBL" id="MDE1462276.1"/>
    </source>
</evidence>
<name>A0ABT5U7C7_9GAMM</name>
<dbReference type="RefSeq" id="WP_274688633.1">
    <property type="nucleotide sequence ID" value="NZ_JAPMOU010000010.1"/>
</dbReference>
<evidence type="ECO:0008006" key="3">
    <source>
        <dbReference type="Google" id="ProtNLM"/>
    </source>
</evidence>
<proteinExistence type="predicted"/>
<organism evidence="1 2">
    <name type="scientific">Spartinivicinus poritis</name>
    <dbReference type="NCBI Taxonomy" id="2994640"/>
    <lineage>
        <taxon>Bacteria</taxon>
        <taxon>Pseudomonadati</taxon>
        <taxon>Pseudomonadota</taxon>
        <taxon>Gammaproteobacteria</taxon>
        <taxon>Oceanospirillales</taxon>
        <taxon>Zooshikellaceae</taxon>
        <taxon>Spartinivicinus</taxon>
    </lineage>
</organism>
<keyword evidence="2" id="KW-1185">Reference proteome</keyword>
<evidence type="ECO:0000313" key="2">
    <source>
        <dbReference type="Proteomes" id="UP001528823"/>
    </source>
</evidence>
<accession>A0ABT5U7C7</accession>
<reference evidence="1 2" key="1">
    <citation type="submission" date="2022-11" db="EMBL/GenBank/DDBJ databases">
        <title>Spartinivicinus poritis sp. nov., isolated from scleractinian coral Porites lutea.</title>
        <authorList>
            <person name="Zhang G."/>
            <person name="Cai L."/>
            <person name="Wei Q."/>
        </authorList>
    </citation>
    <scope>NUCLEOTIDE SEQUENCE [LARGE SCALE GENOMIC DNA]</scope>
    <source>
        <strain evidence="1 2">A2-2</strain>
    </source>
</reference>
<protein>
    <recommendedName>
        <fullName evidence="3">Methyltransferase type 11 domain-containing protein</fullName>
    </recommendedName>
</protein>
<dbReference type="InterPro" id="IPR029063">
    <property type="entry name" value="SAM-dependent_MTases_sf"/>
</dbReference>
<dbReference type="Proteomes" id="UP001528823">
    <property type="component" value="Unassembled WGS sequence"/>
</dbReference>
<dbReference type="SUPFAM" id="SSF53335">
    <property type="entry name" value="S-adenosyl-L-methionine-dependent methyltransferases"/>
    <property type="match status" value="1"/>
</dbReference>
<gene>
    <name evidence="1" type="ORF">ORQ98_09845</name>
</gene>